<evidence type="ECO:0000313" key="1">
    <source>
        <dbReference type="EMBL" id="KAF2474525.1"/>
    </source>
</evidence>
<comment type="caution">
    <text evidence="1">The sequence shown here is derived from an EMBL/GenBank/DDBJ whole genome shotgun (WGS) entry which is preliminary data.</text>
</comment>
<evidence type="ECO:0000313" key="2">
    <source>
        <dbReference type="Proteomes" id="UP000799755"/>
    </source>
</evidence>
<dbReference type="Proteomes" id="UP000799755">
    <property type="component" value="Unassembled WGS sequence"/>
</dbReference>
<sequence>MEGDDRGGADRVAGDLGASKRSATATSAPRKLRLSYLEPRPLGFNELPYHVDFGDGLGGELDVVDFVQAVLDEAKSWDIEQWRHTGSKSLDKQRKYAPVTQFAKDIGKNTWFGRVSRHEEKAPLRYAEFDYVLRRNHSWHEGQYTPEVVEVNSILKWDLEGGGKVEGWKDISMELVEMFHRLPMPLNKRVFTTLVLSGTRTDLQSSETSNTLEEFIVVQLPVSLTKFPPAVKQHSHVKPSKYVQGVYVSIERVAQIQGPLSNSNGDQSVKNRWTMATASDAKGVLPLWVQKKAVPDAIAKDVKFVTDYVQKNYGGEGWPEGSTKDR</sequence>
<name>A0ACB6R642_9PLEO</name>
<accession>A0ACB6R642</accession>
<gene>
    <name evidence="1" type="ORF">BDR25DRAFT_340335</name>
</gene>
<protein>
    <submittedName>
        <fullName evidence="1">Uncharacterized protein</fullName>
    </submittedName>
</protein>
<reference evidence="1" key="1">
    <citation type="journal article" date="2020" name="Stud. Mycol.">
        <title>101 Dothideomycetes genomes: a test case for predicting lifestyles and emergence of pathogens.</title>
        <authorList>
            <person name="Haridas S."/>
            <person name="Albert R."/>
            <person name="Binder M."/>
            <person name="Bloem J."/>
            <person name="Labutti K."/>
            <person name="Salamov A."/>
            <person name="Andreopoulos B."/>
            <person name="Baker S."/>
            <person name="Barry K."/>
            <person name="Bills G."/>
            <person name="Bluhm B."/>
            <person name="Cannon C."/>
            <person name="Castanera R."/>
            <person name="Culley D."/>
            <person name="Daum C."/>
            <person name="Ezra D."/>
            <person name="Gonzalez J."/>
            <person name="Henrissat B."/>
            <person name="Kuo A."/>
            <person name="Liang C."/>
            <person name="Lipzen A."/>
            <person name="Lutzoni F."/>
            <person name="Magnuson J."/>
            <person name="Mondo S."/>
            <person name="Nolan M."/>
            <person name="Ohm R."/>
            <person name="Pangilinan J."/>
            <person name="Park H.-J."/>
            <person name="Ramirez L."/>
            <person name="Alfaro M."/>
            <person name="Sun H."/>
            <person name="Tritt A."/>
            <person name="Yoshinaga Y."/>
            <person name="Zwiers L.-H."/>
            <person name="Turgeon B."/>
            <person name="Goodwin S."/>
            <person name="Spatafora J."/>
            <person name="Crous P."/>
            <person name="Grigoriev I."/>
        </authorList>
    </citation>
    <scope>NUCLEOTIDE SEQUENCE</scope>
    <source>
        <strain evidence="1">ATCC 200398</strain>
    </source>
</reference>
<dbReference type="EMBL" id="MU003497">
    <property type="protein sequence ID" value="KAF2474525.1"/>
    <property type="molecule type" value="Genomic_DNA"/>
</dbReference>
<proteinExistence type="predicted"/>
<organism evidence="1 2">
    <name type="scientific">Lindgomyces ingoldianus</name>
    <dbReference type="NCBI Taxonomy" id="673940"/>
    <lineage>
        <taxon>Eukaryota</taxon>
        <taxon>Fungi</taxon>
        <taxon>Dikarya</taxon>
        <taxon>Ascomycota</taxon>
        <taxon>Pezizomycotina</taxon>
        <taxon>Dothideomycetes</taxon>
        <taxon>Pleosporomycetidae</taxon>
        <taxon>Pleosporales</taxon>
        <taxon>Lindgomycetaceae</taxon>
        <taxon>Lindgomyces</taxon>
    </lineage>
</organism>
<keyword evidence="2" id="KW-1185">Reference proteome</keyword>